<dbReference type="InterPro" id="IPR050291">
    <property type="entry name" value="CDF_Transporter"/>
</dbReference>
<dbReference type="SUPFAM" id="SSF161111">
    <property type="entry name" value="Cation efflux protein transmembrane domain-like"/>
    <property type="match status" value="1"/>
</dbReference>
<evidence type="ECO:0000256" key="1">
    <source>
        <dbReference type="ARBA" id="ARBA00004141"/>
    </source>
</evidence>
<dbReference type="Gene3D" id="1.20.1510.10">
    <property type="entry name" value="Cation efflux protein transmembrane domain"/>
    <property type="match status" value="1"/>
</dbReference>
<dbReference type="InterPro" id="IPR027469">
    <property type="entry name" value="Cation_efflux_TMD_sf"/>
</dbReference>
<feature type="transmembrane region" description="Helical" evidence="7">
    <location>
        <begin position="112"/>
        <end position="131"/>
    </location>
</feature>
<keyword evidence="5 7" id="KW-1133">Transmembrane helix</keyword>
<dbReference type="RefSeq" id="WP_213123953.1">
    <property type="nucleotide sequence ID" value="NZ_JAGYPG010000001.1"/>
</dbReference>
<keyword evidence="11" id="KW-1185">Reference proteome</keyword>
<feature type="transmembrane region" description="Helical" evidence="7">
    <location>
        <begin position="12"/>
        <end position="33"/>
    </location>
</feature>
<dbReference type="InterPro" id="IPR036837">
    <property type="entry name" value="Cation_efflux_CTD_sf"/>
</dbReference>
<dbReference type="PANTHER" id="PTHR43840:SF15">
    <property type="entry name" value="MITOCHONDRIAL METAL TRANSPORTER 1-RELATED"/>
    <property type="match status" value="1"/>
</dbReference>
<feature type="domain" description="Cation efflux protein cytoplasmic" evidence="9">
    <location>
        <begin position="218"/>
        <end position="293"/>
    </location>
</feature>
<dbReference type="SUPFAM" id="SSF160240">
    <property type="entry name" value="Cation efflux protein cytoplasmic domain-like"/>
    <property type="match status" value="1"/>
</dbReference>
<evidence type="ECO:0000256" key="7">
    <source>
        <dbReference type="SAM" id="Phobius"/>
    </source>
</evidence>
<evidence type="ECO:0000256" key="5">
    <source>
        <dbReference type="ARBA" id="ARBA00022989"/>
    </source>
</evidence>
<accession>A0A942TEL1</accession>
<evidence type="ECO:0000256" key="6">
    <source>
        <dbReference type="ARBA" id="ARBA00023136"/>
    </source>
</evidence>
<evidence type="ECO:0000313" key="10">
    <source>
        <dbReference type="EMBL" id="MBS4194797.1"/>
    </source>
</evidence>
<evidence type="ECO:0000256" key="2">
    <source>
        <dbReference type="ARBA" id="ARBA00008114"/>
    </source>
</evidence>
<keyword evidence="6 7" id="KW-0472">Membrane</keyword>
<comment type="caution">
    <text evidence="10">The sequence shown here is derived from an EMBL/GenBank/DDBJ whole genome shotgun (WGS) entry which is preliminary data.</text>
</comment>
<evidence type="ECO:0000259" key="8">
    <source>
        <dbReference type="Pfam" id="PF01545"/>
    </source>
</evidence>
<dbReference type="Gene3D" id="3.30.70.1350">
    <property type="entry name" value="Cation efflux protein, cytoplasmic domain"/>
    <property type="match status" value="1"/>
</dbReference>
<comment type="subcellular location">
    <subcellularLocation>
        <location evidence="1">Membrane</location>
        <topology evidence="1">Multi-pass membrane protein</topology>
    </subcellularLocation>
</comment>
<organism evidence="10 11">
    <name type="scientific">Lederbergia citri</name>
    <dbReference type="NCBI Taxonomy" id="2833580"/>
    <lineage>
        <taxon>Bacteria</taxon>
        <taxon>Bacillati</taxon>
        <taxon>Bacillota</taxon>
        <taxon>Bacilli</taxon>
        <taxon>Bacillales</taxon>
        <taxon>Bacillaceae</taxon>
        <taxon>Lederbergia</taxon>
    </lineage>
</organism>
<dbReference type="Pfam" id="PF16916">
    <property type="entry name" value="ZT_dimer"/>
    <property type="match status" value="1"/>
</dbReference>
<reference evidence="10 11" key="1">
    <citation type="submission" date="2021-05" db="EMBL/GenBank/DDBJ databases">
        <title>Novel Bacillus species.</title>
        <authorList>
            <person name="Liu G."/>
        </authorList>
    </citation>
    <scope>NUCLEOTIDE SEQUENCE [LARGE SCALE GENOMIC DNA]</scope>
    <source>
        <strain evidence="11">FJAT-49780</strain>
    </source>
</reference>
<dbReference type="GO" id="GO:0008324">
    <property type="term" value="F:monoatomic cation transmembrane transporter activity"/>
    <property type="evidence" value="ECO:0007669"/>
    <property type="project" value="InterPro"/>
</dbReference>
<feature type="domain" description="Cation efflux protein transmembrane" evidence="8">
    <location>
        <begin position="15"/>
        <end position="209"/>
    </location>
</feature>
<comment type="similarity">
    <text evidence="2">Belongs to the cation diffusion facilitator (CDF) transporter (TC 2.A.4) family.</text>
</comment>
<dbReference type="InterPro" id="IPR058533">
    <property type="entry name" value="Cation_efflux_TM"/>
</dbReference>
<protein>
    <submittedName>
        <fullName evidence="10">Cation transporter</fullName>
    </submittedName>
</protein>
<dbReference type="NCBIfam" id="TIGR01297">
    <property type="entry name" value="CDF"/>
    <property type="match status" value="1"/>
</dbReference>
<dbReference type="InterPro" id="IPR002524">
    <property type="entry name" value="Cation_efflux"/>
</dbReference>
<dbReference type="Proteomes" id="UP000681414">
    <property type="component" value="Unassembled WGS sequence"/>
</dbReference>
<dbReference type="GO" id="GO:0016020">
    <property type="term" value="C:membrane"/>
    <property type="evidence" value="ECO:0007669"/>
    <property type="project" value="UniProtKB-SubCell"/>
</dbReference>
<dbReference type="PANTHER" id="PTHR43840">
    <property type="entry name" value="MITOCHONDRIAL METAL TRANSPORTER 1-RELATED"/>
    <property type="match status" value="1"/>
</dbReference>
<dbReference type="EMBL" id="JAGYPG010000001">
    <property type="protein sequence ID" value="MBS4194797.1"/>
    <property type="molecule type" value="Genomic_DNA"/>
</dbReference>
<keyword evidence="4 7" id="KW-0812">Transmembrane</keyword>
<dbReference type="InterPro" id="IPR027470">
    <property type="entry name" value="Cation_efflux_CTD"/>
</dbReference>
<proteinExistence type="inferred from homology"/>
<keyword evidence="3" id="KW-0813">Transport</keyword>
<dbReference type="AlphaFoldDB" id="A0A942TEL1"/>
<dbReference type="FunFam" id="1.20.1510.10:FF:000006">
    <property type="entry name" value="Divalent cation efflux transporter"/>
    <property type="match status" value="1"/>
</dbReference>
<evidence type="ECO:0000259" key="9">
    <source>
        <dbReference type="Pfam" id="PF16916"/>
    </source>
</evidence>
<evidence type="ECO:0000256" key="3">
    <source>
        <dbReference type="ARBA" id="ARBA00022448"/>
    </source>
</evidence>
<evidence type="ECO:0000256" key="4">
    <source>
        <dbReference type="ARBA" id="ARBA00022692"/>
    </source>
</evidence>
<feature type="transmembrane region" description="Helical" evidence="7">
    <location>
        <begin position="82"/>
        <end position="100"/>
    </location>
</feature>
<name>A0A942TEL1_9BACI</name>
<sequence>MKQDDRFKQAEFAAWLGIIVNIVLTIVKGFIGIKANSKALIADAVHSASDIAGSLAVYIGLRAAKRPPDEDHPYGHGKAESIAAIIVAVILFIAGLQIGKSSITALFSKVEVPGGIAIYAVIFSIVVKEALFRYKYRLGKKLNSDALIVNAFEHRSDVYSSIAALIGIGASILGKKFNVHWLEFGDPVAGIVVSILVLKMAWKLGADSIHNTLDHVLHKEDTTVFRKIVASVPEVREIGELHAREHGYYVIIDLKISVDPDITVKEGHEIGKKVKSKLMDHPDVHNVFVHINPDHQDDKNGSL</sequence>
<dbReference type="Pfam" id="PF01545">
    <property type="entry name" value="Cation_efflux"/>
    <property type="match status" value="1"/>
</dbReference>
<evidence type="ECO:0000313" key="11">
    <source>
        <dbReference type="Proteomes" id="UP000681414"/>
    </source>
</evidence>
<gene>
    <name evidence="10" type="ORF">KHA97_06870</name>
</gene>